<keyword evidence="1" id="KW-0812">Transmembrane</keyword>
<evidence type="ECO:0000313" key="3">
    <source>
        <dbReference type="Proteomes" id="UP000195728"/>
    </source>
</evidence>
<feature type="transmembrane region" description="Helical" evidence="1">
    <location>
        <begin position="6"/>
        <end position="26"/>
    </location>
</feature>
<sequence>MKDMNWTDYLLWACMIIQMIIFFLLIRLVTDFLNKFQNQVNIIEFKNSAKTNMEINKEELMKS</sequence>
<protein>
    <submittedName>
        <fullName evidence="2">Uncharacterized protein</fullName>
    </submittedName>
</protein>
<proteinExistence type="predicted"/>
<evidence type="ECO:0000256" key="1">
    <source>
        <dbReference type="SAM" id="Phobius"/>
    </source>
</evidence>
<keyword evidence="1" id="KW-0472">Membrane</keyword>
<keyword evidence="1" id="KW-1133">Transmembrane helix</keyword>
<dbReference type="Proteomes" id="UP000195728">
    <property type="component" value="Unassembled WGS sequence"/>
</dbReference>
<dbReference type="AlphaFoldDB" id="A0AB37YLZ8"/>
<dbReference type="EMBL" id="FMBG01000011">
    <property type="protein sequence ID" value="SCC00073.1"/>
    <property type="molecule type" value="Genomic_DNA"/>
</dbReference>
<evidence type="ECO:0000313" key="2">
    <source>
        <dbReference type="EMBL" id="SCC00073.1"/>
    </source>
</evidence>
<name>A0AB37YLZ8_9BACI</name>
<organism evidence="2 3">
    <name type="scientific">Bacillus wiedmannii</name>
    <dbReference type="NCBI Taxonomy" id="1890302"/>
    <lineage>
        <taxon>Bacteria</taxon>
        <taxon>Bacillati</taxon>
        <taxon>Bacillota</taxon>
        <taxon>Bacilli</taxon>
        <taxon>Bacillales</taxon>
        <taxon>Bacillaceae</taxon>
        <taxon>Bacillus</taxon>
        <taxon>Bacillus cereus group</taxon>
    </lineage>
</organism>
<gene>
    <name evidence="2" type="ORF">BC10311_01081</name>
</gene>
<accession>A0AB37YLZ8</accession>
<reference evidence="2 3" key="1">
    <citation type="submission" date="2016-08" db="EMBL/GenBank/DDBJ databases">
        <authorList>
            <person name="Loux V."/>
            <person name="Rue O."/>
        </authorList>
    </citation>
    <scope>NUCLEOTIDE SEQUENCE [LARGE SCALE GENOMIC DNA]</scope>
    <source>
        <strain evidence="2 3">WSBC_10311</strain>
    </source>
</reference>
<comment type="caution">
    <text evidence="2">The sequence shown here is derived from an EMBL/GenBank/DDBJ whole genome shotgun (WGS) entry which is preliminary data.</text>
</comment>